<dbReference type="Pfam" id="PF00326">
    <property type="entry name" value="Peptidase_S9"/>
    <property type="match status" value="1"/>
</dbReference>
<dbReference type="Gene3D" id="3.40.50.1820">
    <property type="entry name" value="alpha/beta hydrolase"/>
    <property type="match status" value="1"/>
</dbReference>
<dbReference type="InterPro" id="IPR001375">
    <property type="entry name" value="Peptidase_S9_cat"/>
</dbReference>
<evidence type="ECO:0000313" key="2">
    <source>
        <dbReference type="EMBL" id="MFD1049393.1"/>
    </source>
</evidence>
<feature type="non-terminal residue" evidence="2">
    <location>
        <position position="1"/>
    </location>
</feature>
<dbReference type="SUPFAM" id="SSF53474">
    <property type="entry name" value="alpha/beta-Hydrolases"/>
    <property type="match status" value="1"/>
</dbReference>
<evidence type="ECO:0000259" key="1">
    <source>
        <dbReference type="Pfam" id="PF00326"/>
    </source>
</evidence>
<proteinExistence type="predicted"/>
<feature type="domain" description="Peptidase S9 prolyl oligopeptidase catalytic" evidence="1">
    <location>
        <begin position="124"/>
        <end position="186"/>
    </location>
</feature>
<dbReference type="InterPro" id="IPR029058">
    <property type="entry name" value="AB_hydrolase_fold"/>
</dbReference>
<keyword evidence="3" id="KW-1185">Reference proteome</keyword>
<comment type="caution">
    <text evidence="2">The sequence shown here is derived from an EMBL/GenBank/DDBJ whole genome shotgun (WGS) entry which is preliminary data.</text>
</comment>
<evidence type="ECO:0000313" key="3">
    <source>
        <dbReference type="Proteomes" id="UP001597045"/>
    </source>
</evidence>
<dbReference type="Gene3D" id="1.10.260.130">
    <property type="match status" value="1"/>
</dbReference>
<reference evidence="3" key="1">
    <citation type="journal article" date="2019" name="Int. J. Syst. Evol. Microbiol.">
        <title>The Global Catalogue of Microorganisms (GCM) 10K type strain sequencing project: providing services to taxonomists for standard genome sequencing and annotation.</title>
        <authorList>
            <consortium name="The Broad Institute Genomics Platform"/>
            <consortium name="The Broad Institute Genome Sequencing Center for Infectious Disease"/>
            <person name="Wu L."/>
            <person name="Ma J."/>
        </authorList>
    </citation>
    <scope>NUCLEOTIDE SEQUENCE [LARGE SCALE GENOMIC DNA]</scope>
    <source>
        <strain evidence="3">JCM 31486</strain>
    </source>
</reference>
<accession>A0ABW3MH18</accession>
<dbReference type="PANTHER" id="PTHR34853:SF1">
    <property type="entry name" value="LIPASE 5"/>
    <property type="match status" value="1"/>
</dbReference>
<dbReference type="PANTHER" id="PTHR34853">
    <property type="match status" value="1"/>
</dbReference>
<organism evidence="2 3">
    <name type="scientific">Kibdelosporangium lantanae</name>
    <dbReference type="NCBI Taxonomy" id="1497396"/>
    <lineage>
        <taxon>Bacteria</taxon>
        <taxon>Bacillati</taxon>
        <taxon>Actinomycetota</taxon>
        <taxon>Actinomycetes</taxon>
        <taxon>Pseudonocardiales</taxon>
        <taxon>Pseudonocardiaceae</taxon>
        <taxon>Kibdelosporangium</taxon>
    </lineage>
</organism>
<dbReference type="EMBL" id="JBHTIS010002150">
    <property type="protein sequence ID" value="MFD1049393.1"/>
    <property type="molecule type" value="Genomic_DNA"/>
</dbReference>
<sequence length="191" mass="20480">FTGSFVSSYAPEMDYRGSIATGMPSQWRTLAEVGHAYDPNAPVIPESLLVLSGLAVAHPFKVRTPDYLTPFGRDVLAKAREGYCYDDLAATLAGKTNGDVFDIDATEQETLQSLLDVDAEIPIKQYYSPIFIAQGTADTVVYPPATQTTADNLVAAGNDVTLRYYEGADHDTTLAAALPDLLAFAAAHTGR</sequence>
<dbReference type="Proteomes" id="UP001597045">
    <property type="component" value="Unassembled WGS sequence"/>
</dbReference>
<protein>
    <recommendedName>
        <fullName evidence="1">Peptidase S9 prolyl oligopeptidase catalytic domain-containing protein</fullName>
    </recommendedName>
</protein>
<dbReference type="InterPro" id="IPR005152">
    <property type="entry name" value="Lipase_secreted"/>
</dbReference>
<gene>
    <name evidence="2" type="ORF">ACFQ1S_29575</name>
</gene>
<name>A0ABW3MH18_9PSEU</name>